<dbReference type="PANTHER" id="PTHR36113">
    <property type="entry name" value="LYASE, PUTATIVE-RELATED-RELATED"/>
    <property type="match status" value="1"/>
</dbReference>
<dbReference type="PROSITE" id="PS51819">
    <property type="entry name" value="VOC"/>
    <property type="match status" value="1"/>
</dbReference>
<name>A0A520S3I9_9GAMM</name>
<keyword evidence="1" id="KW-0479">Metal-binding</keyword>
<accession>A0A520S3I9</accession>
<dbReference type="Proteomes" id="UP000316199">
    <property type="component" value="Unassembled WGS sequence"/>
</dbReference>
<dbReference type="InterPro" id="IPR029068">
    <property type="entry name" value="Glyas_Bleomycin-R_OHBP_Dase"/>
</dbReference>
<gene>
    <name evidence="3" type="ORF">EVA68_02235</name>
</gene>
<reference evidence="3 4" key="1">
    <citation type="submission" date="2019-02" db="EMBL/GenBank/DDBJ databases">
        <title>Prokaryotic population dynamics and viral predation in marine succession experiment using metagenomics: the confinement effect.</title>
        <authorList>
            <person name="Haro-Moreno J.M."/>
            <person name="Rodriguez-Valera F."/>
            <person name="Lopez-Perez M."/>
        </authorList>
    </citation>
    <scope>NUCLEOTIDE SEQUENCE [LARGE SCALE GENOMIC DNA]</scope>
    <source>
        <strain evidence="3">MED-G157</strain>
    </source>
</reference>
<dbReference type="InterPro" id="IPR004360">
    <property type="entry name" value="Glyas_Fos-R_dOase_dom"/>
</dbReference>
<dbReference type="Pfam" id="PF00903">
    <property type="entry name" value="Glyoxalase"/>
    <property type="match status" value="1"/>
</dbReference>
<dbReference type="CDD" id="cd06587">
    <property type="entry name" value="VOC"/>
    <property type="match status" value="1"/>
</dbReference>
<dbReference type="EMBL" id="SHAG01000005">
    <property type="protein sequence ID" value="RZO77052.1"/>
    <property type="molecule type" value="Genomic_DNA"/>
</dbReference>
<dbReference type="PANTHER" id="PTHR36113:SF6">
    <property type="entry name" value="FOSFOMYCIN RESISTANCE PROTEIN FOSX"/>
    <property type="match status" value="1"/>
</dbReference>
<dbReference type="SUPFAM" id="SSF54593">
    <property type="entry name" value="Glyoxalase/Bleomycin resistance protein/Dihydroxybiphenyl dioxygenase"/>
    <property type="match status" value="1"/>
</dbReference>
<dbReference type="AlphaFoldDB" id="A0A520S3I9"/>
<evidence type="ECO:0000256" key="1">
    <source>
        <dbReference type="ARBA" id="ARBA00022723"/>
    </source>
</evidence>
<dbReference type="InterPro" id="IPR051332">
    <property type="entry name" value="Fosfomycin_Res_Enzymes"/>
</dbReference>
<sequence length="145" mass="16906">MKSLRYKLDHPGKTNGLRHVAIFASDLESAEYFYSKLLGMDVEWRPDSDNVYLTNGNDNLALHRRKKPVDINESALDHIGFFINEKEKIDHWFQFLTECRVKILTKPRDHRDGARSFYCLDPCGIRVQLIYHPPIANSDRSISSR</sequence>
<evidence type="ECO:0000259" key="2">
    <source>
        <dbReference type="PROSITE" id="PS51819"/>
    </source>
</evidence>
<organism evidence="3 4">
    <name type="scientific">OM182 bacterium</name>
    <dbReference type="NCBI Taxonomy" id="2510334"/>
    <lineage>
        <taxon>Bacteria</taxon>
        <taxon>Pseudomonadati</taxon>
        <taxon>Pseudomonadota</taxon>
        <taxon>Gammaproteobacteria</taxon>
        <taxon>OMG group</taxon>
        <taxon>OM182 clade</taxon>
    </lineage>
</organism>
<comment type="caution">
    <text evidence="3">The sequence shown here is derived from an EMBL/GenBank/DDBJ whole genome shotgun (WGS) entry which is preliminary data.</text>
</comment>
<dbReference type="InterPro" id="IPR037523">
    <property type="entry name" value="VOC_core"/>
</dbReference>
<dbReference type="GO" id="GO:0046872">
    <property type="term" value="F:metal ion binding"/>
    <property type="evidence" value="ECO:0007669"/>
    <property type="project" value="UniProtKB-KW"/>
</dbReference>
<evidence type="ECO:0000313" key="3">
    <source>
        <dbReference type="EMBL" id="RZO77052.1"/>
    </source>
</evidence>
<evidence type="ECO:0000313" key="4">
    <source>
        <dbReference type="Proteomes" id="UP000316199"/>
    </source>
</evidence>
<feature type="domain" description="VOC" evidence="2">
    <location>
        <begin position="16"/>
        <end position="132"/>
    </location>
</feature>
<dbReference type="Gene3D" id="3.10.180.10">
    <property type="entry name" value="2,3-Dihydroxybiphenyl 1,2-Dioxygenase, domain 1"/>
    <property type="match status" value="1"/>
</dbReference>
<proteinExistence type="predicted"/>
<protein>
    <submittedName>
        <fullName evidence="3">VOC family protein</fullName>
    </submittedName>
</protein>